<feature type="domain" description="C5a peptidase/Subtilisin-like protease SBT2-like Fn3-like" evidence="11">
    <location>
        <begin position="582"/>
        <end position="697"/>
    </location>
</feature>
<evidence type="ECO:0000256" key="2">
    <source>
        <dbReference type="ARBA" id="ARBA00022670"/>
    </source>
</evidence>
<dbReference type="Proteomes" id="UP000766486">
    <property type="component" value="Unassembled WGS sequence"/>
</dbReference>
<feature type="chain" id="PRO_5046604788" description="Peptidase S8/S53 domain-containing protein" evidence="9">
    <location>
        <begin position="22"/>
        <end position="1048"/>
    </location>
</feature>
<evidence type="ECO:0000256" key="5">
    <source>
        <dbReference type="ARBA" id="ARBA00022825"/>
    </source>
</evidence>
<dbReference type="PROSITE" id="PS00136">
    <property type="entry name" value="SUBTILASE_ASP"/>
    <property type="match status" value="1"/>
</dbReference>
<feature type="active site" description="Charge relay system" evidence="6">
    <location>
        <position position="502"/>
    </location>
</feature>
<feature type="active site" description="Charge relay system" evidence="6">
    <location>
        <position position="168"/>
    </location>
</feature>
<dbReference type="InterPro" id="IPR036852">
    <property type="entry name" value="Peptidase_S8/S53_dom_sf"/>
</dbReference>
<comment type="similarity">
    <text evidence="1 6 7">Belongs to the peptidase S8 family.</text>
</comment>
<dbReference type="InterPro" id="IPR023827">
    <property type="entry name" value="Peptidase_S8_Asp-AS"/>
</dbReference>
<evidence type="ECO:0008006" key="14">
    <source>
        <dbReference type="Google" id="ProtNLM"/>
    </source>
</evidence>
<feature type="active site" description="Charge relay system" evidence="6">
    <location>
        <position position="217"/>
    </location>
</feature>
<dbReference type="PANTHER" id="PTHR43806:SF66">
    <property type="entry name" value="SERIN ENDOPEPTIDASE"/>
    <property type="match status" value="1"/>
</dbReference>
<dbReference type="InterPro" id="IPR015500">
    <property type="entry name" value="Peptidase_S8_subtilisin-rel"/>
</dbReference>
<dbReference type="InterPro" id="IPR050131">
    <property type="entry name" value="Peptidase_S8_subtilisin-like"/>
</dbReference>
<evidence type="ECO:0000313" key="12">
    <source>
        <dbReference type="EMBL" id="VUC21572.1"/>
    </source>
</evidence>
<dbReference type="InterPro" id="IPR022398">
    <property type="entry name" value="Peptidase_S8_His-AS"/>
</dbReference>
<keyword evidence="3 9" id="KW-0732">Signal</keyword>
<reference evidence="12 13" key="1">
    <citation type="submission" date="2019-06" db="EMBL/GenBank/DDBJ databases">
        <authorList>
            <person name="Broberg M."/>
        </authorList>
    </citation>
    <scope>NUCLEOTIDE SEQUENCE [LARGE SCALE GENOMIC DNA]</scope>
</reference>
<dbReference type="EMBL" id="CABFNS010000414">
    <property type="protein sequence ID" value="VUC21572.1"/>
    <property type="molecule type" value="Genomic_DNA"/>
</dbReference>
<proteinExistence type="inferred from homology"/>
<dbReference type="InterPro" id="IPR010435">
    <property type="entry name" value="C5a/SBT2-like_Fn3"/>
</dbReference>
<evidence type="ECO:0000256" key="9">
    <source>
        <dbReference type="SAM" id="SignalP"/>
    </source>
</evidence>
<evidence type="ECO:0000256" key="4">
    <source>
        <dbReference type="ARBA" id="ARBA00022801"/>
    </source>
</evidence>
<feature type="compositionally biased region" description="Low complexity" evidence="8">
    <location>
        <begin position="882"/>
        <end position="903"/>
    </location>
</feature>
<evidence type="ECO:0000256" key="3">
    <source>
        <dbReference type="ARBA" id="ARBA00022729"/>
    </source>
</evidence>
<keyword evidence="4 6" id="KW-0378">Hydrolase</keyword>
<dbReference type="InterPro" id="IPR034187">
    <property type="entry name" value="Peptidases_S8_5"/>
</dbReference>
<dbReference type="PANTHER" id="PTHR43806">
    <property type="entry name" value="PEPTIDASE S8"/>
    <property type="match status" value="1"/>
</dbReference>
<keyword evidence="2 6" id="KW-0645">Protease</keyword>
<protein>
    <recommendedName>
        <fullName evidence="14">Peptidase S8/S53 domain-containing protein</fullName>
    </recommendedName>
</protein>
<evidence type="ECO:0000256" key="1">
    <source>
        <dbReference type="ARBA" id="ARBA00011073"/>
    </source>
</evidence>
<dbReference type="Pfam" id="PF06280">
    <property type="entry name" value="fn3_5"/>
    <property type="match status" value="1"/>
</dbReference>
<dbReference type="Gene3D" id="3.50.30.30">
    <property type="match status" value="1"/>
</dbReference>
<feature type="domain" description="Peptidase S8/S53" evidence="10">
    <location>
        <begin position="159"/>
        <end position="514"/>
    </location>
</feature>
<dbReference type="Pfam" id="PF00082">
    <property type="entry name" value="Peptidase_S8"/>
    <property type="match status" value="1"/>
</dbReference>
<name>A0ABY6TSX3_BIOOC</name>
<sequence>MKFLQPLLAFLAIASPNPTLAGISEADIDDILGPASPITVDTGRFIVQFSSSGSAKFRKRDGDLGTSDFFTLLKAREIEVGEVLSFTSDLFHGASFDLNQTTSEELNEISSLPEVENIWPASVFTVPTPEAASLTTEATRWSPHNDTNVNLAHSNGHTGKDVVVAIVDTGVDYTHPALGGGLGEGFKVEYGYDFVGDSWEIGDEYAPDDDPQDCNGHGTHVAGIIASGSDVVPGVAPSAQLRAYKVFGCGGSTYEDVIIAAFLKAHEDGADIVSASLGSDRGFPDGPLAVVASAIQAANTFVSIAAGNSGAFYTSSGGNGFGVTTVGSVQHDEFAGFVTVAHSSSGESREIMRISREKMANRINGPNRRGDCVWQIHDSNLIGRANYVFFYNFEGADWEIPARAYYDPERQPKGFGLISYEDGDWIVSQHEQGHNVTFDFVNDNAPVGVGIEGYAVGRINDFTSRGPTLDSRLKPEISAPGGSIFSTFPLGSGGWSTLSGTSMATPYISGVAALFFGSRGGRAALGDEGALVAHRRIVASGKPIYHYDGSDNLASVTQQGSGLVDAIKVIEYGTSIEPVILNLNDTDHFSSFHSIKITNSGNESVNYKLNHHPGITIHTKPQANAWVGNDPPYSTNEGSIATVEFSESELEVGPGETASFSVQFTEPLDIDPLMLPVYGGSIEVIGSQGELIRVTYMGKRPISNVEMFSNMRKGIKGSIYASDTWELERGVPLLLSGYGGVIEEGHNYTFEEGGDVPTPYFNMLWATREVSFDFVARDWTEEDWSYPAVPGEAKYYGSFKTTPQGLSGTVSSFPIRNYPRNNGAVYAPPQNVFAHGGDIPAGEYKILCRALRTFGDPNKLEDWQIKVSPWFRITREKPPPTTTTSASSAITTPTSVPSTTVRPCSTTATPISLNVTIGDTEGQHGLYRYSDFLSIDLSGDKNLLPFELTTDGYIQTWASTDMLTDLFLNVHSSNNSLVYIYKNSGTTGSFAKLACVVEDDVLKCGANSRNKLYVCDSSSGLIRHDTEVKEGCDEITLHVEQKDDPNCE</sequence>
<keyword evidence="5 6" id="KW-0720">Serine protease</keyword>
<dbReference type="Gene3D" id="3.40.50.200">
    <property type="entry name" value="Peptidase S8/S53 domain"/>
    <property type="match status" value="2"/>
</dbReference>
<comment type="caution">
    <text evidence="12">The sequence shown here is derived from an EMBL/GenBank/DDBJ whole genome shotgun (WGS) entry which is preliminary data.</text>
</comment>
<dbReference type="PROSITE" id="PS00138">
    <property type="entry name" value="SUBTILASE_SER"/>
    <property type="match status" value="1"/>
</dbReference>
<evidence type="ECO:0000256" key="6">
    <source>
        <dbReference type="PROSITE-ProRule" id="PRU01240"/>
    </source>
</evidence>
<dbReference type="SUPFAM" id="SSF52743">
    <property type="entry name" value="Subtilisin-like"/>
    <property type="match status" value="1"/>
</dbReference>
<dbReference type="InterPro" id="IPR023828">
    <property type="entry name" value="Peptidase_S8_Ser-AS"/>
</dbReference>
<feature type="signal peptide" evidence="9">
    <location>
        <begin position="1"/>
        <end position="21"/>
    </location>
</feature>
<evidence type="ECO:0000313" key="13">
    <source>
        <dbReference type="Proteomes" id="UP000766486"/>
    </source>
</evidence>
<evidence type="ECO:0000256" key="8">
    <source>
        <dbReference type="SAM" id="MobiDB-lite"/>
    </source>
</evidence>
<dbReference type="CDD" id="cd07489">
    <property type="entry name" value="Peptidases_S8_5"/>
    <property type="match status" value="1"/>
</dbReference>
<dbReference type="PROSITE" id="PS51892">
    <property type="entry name" value="SUBTILASE"/>
    <property type="match status" value="1"/>
</dbReference>
<evidence type="ECO:0000256" key="7">
    <source>
        <dbReference type="RuleBase" id="RU003355"/>
    </source>
</evidence>
<dbReference type="InterPro" id="IPR000209">
    <property type="entry name" value="Peptidase_S8/S53_dom"/>
</dbReference>
<dbReference type="PROSITE" id="PS00137">
    <property type="entry name" value="SUBTILASE_HIS"/>
    <property type="match status" value="1"/>
</dbReference>
<gene>
    <name evidence="12" type="ORF">CLO192961_LOCUS58324</name>
</gene>
<accession>A0ABY6TSX3</accession>
<dbReference type="PRINTS" id="PR00723">
    <property type="entry name" value="SUBTILISIN"/>
</dbReference>
<evidence type="ECO:0000259" key="11">
    <source>
        <dbReference type="Pfam" id="PF06280"/>
    </source>
</evidence>
<keyword evidence="13" id="KW-1185">Reference proteome</keyword>
<feature type="region of interest" description="Disordered" evidence="8">
    <location>
        <begin position="874"/>
        <end position="903"/>
    </location>
</feature>
<evidence type="ECO:0000259" key="10">
    <source>
        <dbReference type="Pfam" id="PF00082"/>
    </source>
</evidence>
<organism evidence="12 13">
    <name type="scientific">Bionectria ochroleuca</name>
    <name type="common">Gliocladium roseum</name>
    <dbReference type="NCBI Taxonomy" id="29856"/>
    <lineage>
        <taxon>Eukaryota</taxon>
        <taxon>Fungi</taxon>
        <taxon>Dikarya</taxon>
        <taxon>Ascomycota</taxon>
        <taxon>Pezizomycotina</taxon>
        <taxon>Sordariomycetes</taxon>
        <taxon>Hypocreomycetidae</taxon>
        <taxon>Hypocreales</taxon>
        <taxon>Bionectriaceae</taxon>
        <taxon>Clonostachys</taxon>
    </lineage>
</organism>